<dbReference type="InterPro" id="IPR035911">
    <property type="entry name" value="MurE/MurF_N"/>
</dbReference>
<comment type="subcellular location">
    <subcellularLocation>
        <location evidence="7 8">Cytoplasm</location>
    </subcellularLocation>
</comment>
<gene>
    <name evidence="7" type="primary">murE</name>
    <name evidence="12" type="ORF">QEH52_15035</name>
</gene>
<feature type="modified residue" description="N6-carboxylysine" evidence="7">
    <location>
        <position position="220"/>
    </location>
</feature>
<feature type="binding site" evidence="7">
    <location>
        <position position="188"/>
    </location>
    <ligand>
        <name>UDP-N-acetyl-alpha-D-muramoyl-L-alanyl-D-glutamate</name>
        <dbReference type="ChEBI" id="CHEBI:83900"/>
    </ligand>
</feature>
<evidence type="ECO:0000256" key="6">
    <source>
        <dbReference type="ARBA" id="ARBA00023316"/>
    </source>
</evidence>
<keyword evidence="7" id="KW-0067">ATP-binding</keyword>
<comment type="similarity">
    <text evidence="1 7">Belongs to the MurCDEF family. MurE subfamily.</text>
</comment>
<feature type="binding site" evidence="7">
    <location>
        <position position="463"/>
    </location>
    <ligand>
        <name>meso-2,6-diaminopimelate</name>
        <dbReference type="ChEBI" id="CHEBI:57791"/>
    </ligand>
</feature>
<feature type="binding site" evidence="7">
    <location>
        <begin position="112"/>
        <end position="118"/>
    </location>
    <ligand>
        <name>ATP</name>
        <dbReference type="ChEBI" id="CHEBI:30616"/>
    </ligand>
</feature>
<feature type="short sequence motif" description="Meso-diaminopimelate recognition motif" evidence="7">
    <location>
        <begin position="409"/>
        <end position="412"/>
    </location>
</feature>
<organism evidence="12 13">
    <name type="scientific">Thalassobacterium maritimum</name>
    <dbReference type="NCBI Taxonomy" id="3041265"/>
    <lineage>
        <taxon>Bacteria</taxon>
        <taxon>Pseudomonadati</taxon>
        <taxon>Verrucomicrobiota</taxon>
        <taxon>Opitutia</taxon>
        <taxon>Puniceicoccales</taxon>
        <taxon>Coraliomargaritaceae</taxon>
        <taxon>Thalassobacterium</taxon>
    </lineage>
</organism>
<evidence type="ECO:0000259" key="11">
    <source>
        <dbReference type="Pfam" id="PF08245"/>
    </source>
</evidence>
<dbReference type="Pfam" id="PF02875">
    <property type="entry name" value="Mur_ligase_C"/>
    <property type="match status" value="1"/>
</dbReference>
<evidence type="ECO:0000313" key="13">
    <source>
        <dbReference type="Proteomes" id="UP001225316"/>
    </source>
</evidence>
<proteinExistence type="inferred from homology"/>
<dbReference type="Pfam" id="PF08245">
    <property type="entry name" value="Mur_ligase_M"/>
    <property type="match status" value="1"/>
</dbReference>
<dbReference type="PANTHER" id="PTHR23135">
    <property type="entry name" value="MUR LIGASE FAMILY MEMBER"/>
    <property type="match status" value="1"/>
</dbReference>
<reference evidence="12 13" key="1">
    <citation type="submission" date="2023-04" db="EMBL/GenBank/DDBJ databases">
        <title>A novel bacteria isolated from coastal sediment.</title>
        <authorList>
            <person name="Liu X.-J."/>
            <person name="Du Z.-J."/>
        </authorList>
    </citation>
    <scope>NUCLEOTIDE SEQUENCE [LARGE SCALE GENOMIC DNA]</scope>
    <source>
        <strain evidence="12 13">SDUM461003</strain>
    </source>
</reference>
<dbReference type="InterPro" id="IPR004101">
    <property type="entry name" value="Mur_ligase_C"/>
</dbReference>
<feature type="binding site" evidence="7">
    <location>
        <begin position="409"/>
        <end position="412"/>
    </location>
    <ligand>
        <name>meso-2,6-diaminopimelate</name>
        <dbReference type="ChEBI" id="CHEBI:57791"/>
    </ligand>
</feature>
<dbReference type="HAMAP" id="MF_00208">
    <property type="entry name" value="MurE"/>
    <property type="match status" value="1"/>
</dbReference>
<dbReference type="EC" id="6.3.2.13" evidence="7"/>
<evidence type="ECO:0000259" key="9">
    <source>
        <dbReference type="Pfam" id="PF01225"/>
    </source>
</evidence>
<dbReference type="SUPFAM" id="SSF63418">
    <property type="entry name" value="MurE/MurF N-terminal domain"/>
    <property type="match status" value="1"/>
</dbReference>
<dbReference type="NCBIfam" id="NF001126">
    <property type="entry name" value="PRK00139.1-4"/>
    <property type="match status" value="1"/>
</dbReference>
<evidence type="ECO:0000256" key="5">
    <source>
        <dbReference type="ARBA" id="ARBA00023306"/>
    </source>
</evidence>
<keyword evidence="13" id="KW-1185">Reference proteome</keyword>
<evidence type="ECO:0000256" key="7">
    <source>
        <dbReference type="HAMAP-Rule" id="MF_00208"/>
    </source>
</evidence>
<feature type="binding site" evidence="7">
    <location>
        <position position="180"/>
    </location>
    <ligand>
        <name>UDP-N-acetyl-alpha-D-muramoyl-L-alanyl-D-glutamate</name>
        <dbReference type="ChEBI" id="CHEBI:83900"/>
    </ligand>
</feature>
<dbReference type="InterPro" id="IPR000713">
    <property type="entry name" value="Mur_ligase_N"/>
</dbReference>
<dbReference type="InterPro" id="IPR036615">
    <property type="entry name" value="Mur_ligase_C_dom_sf"/>
</dbReference>
<feature type="binding site" evidence="7">
    <location>
        <begin position="153"/>
        <end position="154"/>
    </location>
    <ligand>
        <name>UDP-N-acetyl-alpha-D-muramoyl-L-alanyl-D-glutamate</name>
        <dbReference type="ChEBI" id="CHEBI:83900"/>
    </ligand>
</feature>
<feature type="binding site" evidence="7">
    <location>
        <position position="459"/>
    </location>
    <ligand>
        <name>meso-2,6-diaminopimelate</name>
        <dbReference type="ChEBI" id="CHEBI:57791"/>
    </ligand>
</feature>
<feature type="domain" description="Mur ligase C-terminal" evidence="10">
    <location>
        <begin position="336"/>
        <end position="461"/>
    </location>
</feature>
<comment type="caution">
    <text evidence="7">Lacks conserved residue(s) required for the propagation of feature annotation.</text>
</comment>
<feature type="domain" description="Mur ligase central" evidence="11">
    <location>
        <begin position="110"/>
        <end position="314"/>
    </location>
</feature>
<keyword evidence="7" id="KW-0547">Nucleotide-binding</keyword>
<feature type="domain" description="Mur ligase N-terminal catalytic" evidence="9">
    <location>
        <begin position="27"/>
        <end position="98"/>
    </location>
</feature>
<evidence type="ECO:0000259" key="10">
    <source>
        <dbReference type="Pfam" id="PF02875"/>
    </source>
</evidence>
<evidence type="ECO:0000313" key="12">
    <source>
        <dbReference type="EMBL" id="MDQ8208840.1"/>
    </source>
</evidence>
<keyword evidence="4 7" id="KW-0573">Peptidoglycan synthesis</keyword>
<feature type="binding site" evidence="7">
    <location>
        <position position="186"/>
    </location>
    <ligand>
        <name>UDP-N-acetyl-alpha-D-muramoyl-L-alanyl-D-glutamate</name>
        <dbReference type="ChEBI" id="CHEBI:83900"/>
    </ligand>
</feature>
<keyword evidence="7" id="KW-0963">Cytoplasm</keyword>
<protein>
    <recommendedName>
        <fullName evidence="7">UDP-N-acetylmuramoyl-L-alanyl-D-glutamate--2,6-diaminopimelate ligase</fullName>
        <ecNumber evidence="7">6.3.2.13</ecNumber>
    </recommendedName>
    <alternativeName>
        <fullName evidence="7">Meso-A2pm-adding enzyme</fullName>
    </alternativeName>
    <alternativeName>
        <fullName evidence="7">Meso-diaminopimelate-adding enzyme</fullName>
    </alternativeName>
    <alternativeName>
        <fullName evidence="7">UDP-MurNAc-L-Ala-D-Glu:meso-diaminopimelate ligase</fullName>
    </alternativeName>
    <alternativeName>
        <fullName evidence="7">UDP-MurNAc-tripeptide synthetase</fullName>
    </alternativeName>
    <alternativeName>
        <fullName evidence="7">UDP-N-acetylmuramyl-tripeptide synthetase</fullName>
    </alternativeName>
</protein>
<dbReference type="Pfam" id="PF01225">
    <property type="entry name" value="Mur_ligase"/>
    <property type="match status" value="1"/>
</dbReference>
<comment type="catalytic activity">
    <reaction evidence="7">
        <text>UDP-N-acetyl-alpha-D-muramoyl-L-alanyl-D-glutamate + meso-2,6-diaminopimelate + ATP = UDP-N-acetyl-alpha-D-muramoyl-L-alanyl-gamma-D-glutamyl-meso-2,6-diaminopimelate + ADP + phosphate + H(+)</text>
        <dbReference type="Rhea" id="RHEA:23676"/>
        <dbReference type="ChEBI" id="CHEBI:15378"/>
        <dbReference type="ChEBI" id="CHEBI:30616"/>
        <dbReference type="ChEBI" id="CHEBI:43474"/>
        <dbReference type="ChEBI" id="CHEBI:57791"/>
        <dbReference type="ChEBI" id="CHEBI:83900"/>
        <dbReference type="ChEBI" id="CHEBI:83905"/>
        <dbReference type="ChEBI" id="CHEBI:456216"/>
        <dbReference type="EC" id="6.3.2.13"/>
    </reaction>
</comment>
<comment type="cofactor">
    <cofactor evidence="7">
        <name>Mg(2+)</name>
        <dbReference type="ChEBI" id="CHEBI:18420"/>
    </cofactor>
</comment>
<keyword evidence="2 7" id="KW-0132">Cell division</keyword>
<evidence type="ECO:0000256" key="3">
    <source>
        <dbReference type="ARBA" id="ARBA00022960"/>
    </source>
</evidence>
<dbReference type="Gene3D" id="3.40.1190.10">
    <property type="entry name" value="Mur-like, catalytic domain"/>
    <property type="match status" value="1"/>
</dbReference>
<evidence type="ECO:0000256" key="1">
    <source>
        <dbReference type="ARBA" id="ARBA00005898"/>
    </source>
</evidence>
<keyword evidence="5 7" id="KW-0131">Cell cycle</keyword>
<dbReference type="Gene3D" id="3.90.190.20">
    <property type="entry name" value="Mur ligase, C-terminal domain"/>
    <property type="match status" value="1"/>
</dbReference>
<keyword evidence="7 12" id="KW-0436">Ligase</keyword>
<comment type="pathway">
    <text evidence="7 8">Cell wall biogenesis; peptidoglycan biosynthesis.</text>
</comment>
<comment type="caution">
    <text evidence="12">The sequence shown here is derived from an EMBL/GenBank/DDBJ whole genome shotgun (WGS) entry which is preliminary data.</text>
</comment>
<keyword evidence="7" id="KW-0460">Magnesium</keyword>
<dbReference type="RefSeq" id="WP_308951545.1">
    <property type="nucleotide sequence ID" value="NZ_JARXHW010000042.1"/>
</dbReference>
<comment type="function">
    <text evidence="7">Catalyzes the addition of meso-diaminopimelic acid to the nucleotide precursor UDP-N-acetylmuramoyl-L-alanyl-D-glutamate (UMAG) in the biosynthesis of bacterial cell-wall peptidoglycan.</text>
</comment>
<feature type="binding site" evidence="7">
    <location>
        <position position="385"/>
    </location>
    <ligand>
        <name>meso-2,6-diaminopimelate</name>
        <dbReference type="ChEBI" id="CHEBI:57791"/>
    </ligand>
</feature>
<comment type="PTM">
    <text evidence="7">Carboxylation is probably crucial for Mg(2+) binding and, consequently, for the gamma-phosphate positioning of ATP.</text>
</comment>
<dbReference type="EMBL" id="JARXHW010000042">
    <property type="protein sequence ID" value="MDQ8208840.1"/>
    <property type="molecule type" value="Genomic_DNA"/>
</dbReference>
<dbReference type="InterPro" id="IPR005761">
    <property type="entry name" value="UDP-N-AcMur-Glu-dNH2Pim_ligase"/>
</dbReference>
<dbReference type="NCBIfam" id="TIGR01085">
    <property type="entry name" value="murE"/>
    <property type="match status" value="1"/>
</dbReference>
<dbReference type="GO" id="GO:0008765">
    <property type="term" value="F:UDP-N-acetylmuramoylalanyl-D-glutamate-2,6-diaminopimelate ligase activity"/>
    <property type="evidence" value="ECO:0007669"/>
    <property type="project" value="UniProtKB-EC"/>
</dbReference>
<dbReference type="Gene3D" id="3.40.1390.10">
    <property type="entry name" value="MurE/MurF, N-terminal domain"/>
    <property type="match status" value="1"/>
</dbReference>
<dbReference type="SUPFAM" id="SSF53623">
    <property type="entry name" value="MurD-like peptide ligases, catalytic domain"/>
    <property type="match status" value="1"/>
</dbReference>
<sequence length="491" mass="53717">MNPKLSQLLGSIDVVRRQLREDSPVSSLITDSRRVVPGALFFAIGGLRTDGNLFVEEAVDRGAVAVITEEDLGQHFPIDYVQVVDVRKALSLVSRQFYDAPDAKLGITGITGTNGKTTVSMLTQHLIGGQDVVGLLGTIRYDLGKRTLPSFRTTPESVDVYALLSQMVANGCREAVMEVSSHGVDQMRTYGVEVDVAAFLNLTQDHIDYHKSMESYYEVKKRLFTGETGRCPRAAVINVDCSYGRRLLTELPAGVDVTTFGIEAEDALVRAEEVSLLPDGTEFRLTWPEGQARVTSPLLGRYNASNLLAALAIARAKGHGIESILKRVASFPGVPGRMERIDEGQNFNVLVDYAHTDDAVVHACSMLREITSGRLIVILGCGGDRDRSKRAPMLRAALDGADEVFVTSDNPRTESIEQIFADMREAAGSEAAHYVNDRKHAISLALDLAQTGDCVLIAGKGHETYQEFDGTVIPFDDRHVARDLIRMKDFC</sequence>
<keyword evidence="6 7" id="KW-0961">Cell wall biogenesis/degradation</keyword>
<dbReference type="Proteomes" id="UP001225316">
    <property type="component" value="Unassembled WGS sequence"/>
</dbReference>
<dbReference type="InterPro" id="IPR036565">
    <property type="entry name" value="Mur-like_cat_sf"/>
</dbReference>
<evidence type="ECO:0000256" key="2">
    <source>
        <dbReference type="ARBA" id="ARBA00022618"/>
    </source>
</evidence>
<name>A0ABU1AXI2_9BACT</name>
<dbReference type="InterPro" id="IPR013221">
    <property type="entry name" value="Mur_ligase_cen"/>
</dbReference>
<feature type="binding site" evidence="7">
    <location>
        <position position="32"/>
    </location>
    <ligand>
        <name>UDP-N-acetyl-alpha-D-muramoyl-L-alanyl-D-glutamate</name>
        <dbReference type="ChEBI" id="CHEBI:83900"/>
    </ligand>
</feature>
<evidence type="ECO:0000256" key="4">
    <source>
        <dbReference type="ARBA" id="ARBA00022984"/>
    </source>
</evidence>
<keyword evidence="3 7" id="KW-0133">Cell shape</keyword>
<dbReference type="SUPFAM" id="SSF53244">
    <property type="entry name" value="MurD-like peptide ligases, peptide-binding domain"/>
    <property type="match status" value="1"/>
</dbReference>
<accession>A0ABU1AXI2</accession>
<dbReference type="PANTHER" id="PTHR23135:SF4">
    <property type="entry name" value="UDP-N-ACETYLMURAMOYL-L-ALANYL-D-GLUTAMATE--2,6-DIAMINOPIMELATE LIGASE MURE HOMOLOG, CHLOROPLASTIC"/>
    <property type="match status" value="1"/>
</dbReference>
<evidence type="ECO:0000256" key="8">
    <source>
        <dbReference type="RuleBase" id="RU004135"/>
    </source>
</evidence>